<proteinExistence type="predicted"/>
<feature type="transmembrane region" description="Helical" evidence="6">
    <location>
        <begin position="371"/>
        <end position="391"/>
    </location>
</feature>
<dbReference type="EMBL" id="KK100951">
    <property type="protein sequence ID" value="KIZ02918.1"/>
    <property type="molecule type" value="Genomic_DNA"/>
</dbReference>
<dbReference type="OrthoDB" id="3936150at2759"/>
<sequence length="563" mass="57738">MCLSNWQVLRSGMHMHLIYAWKAQVANSFFFLGYGLGSGVFGTLSDRLGRKACLFSAATISAVFAAAGSGCTSYWPWLVMRALAGVGASGTGLGAYVLATEAIGARWRGARVEVEVFFIAGEFLLVLVSVVFPAWRAQAAAAAVLTGALLLLWPVLPESGRWLLAHGRKDEAMKVLECLARRNGTRAPDQPLADINPNGGGGAGGGSQPLTLGAALRDWHIARRFLVLSFSWMVMCMAYYGISFALSSLGGSLRTSFMLSSIAELPSYLVAAWAIGAFGRHNTMAAMLLAGGGACAGCAFVPAGGARVGLAAVGKFGISGAFSVASIYTSELFPTLIRTSVLGAENQAARVGAIVAPFIIMAGDRFDNPGLVPFLTMGCAALLAGLLIFTLPETLGTPLPDTMEDMGVIASIFTNKTFERKGFRAAATSMFKTRVKLPAGPGAASRAPDGAGAAPAQPRGAADAAGRSWRWLRPAGRSGEAKGVKEGATSIWEEDEAGPVGNDDVSVSVSLRMPPAAAFPEGRACSQPSGDCDGSTGGGPSLMPAGGGGGDGAASAADGAAPV</sequence>
<feature type="transmembrane region" description="Helical" evidence="6">
    <location>
        <begin position="20"/>
        <end position="41"/>
    </location>
</feature>
<dbReference type="Gene3D" id="1.20.1250.20">
    <property type="entry name" value="MFS general substrate transporter like domains"/>
    <property type="match status" value="1"/>
</dbReference>
<feature type="region of interest" description="Disordered" evidence="5">
    <location>
        <begin position="519"/>
        <end position="563"/>
    </location>
</feature>
<dbReference type="PROSITE" id="PS50850">
    <property type="entry name" value="MFS"/>
    <property type="match status" value="1"/>
</dbReference>
<evidence type="ECO:0000259" key="7">
    <source>
        <dbReference type="PROSITE" id="PS50850"/>
    </source>
</evidence>
<feature type="compositionally biased region" description="Low complexity" evidence="5">
    <location>
        <begin position="438"/>
        <end position="467"/>
    </location>
</feature>
<dbReference type="PANTHER" id="PTHR24064">
    <property type="entry name" value="SOLUTE CARRIER FAMILY 22 MEMBER"/>
    <property type="match status" value="1"/>
</dbReference>
<name>A0A0D2JW02_9CHLO</name>
<keyword evidence="9" id="KW-1185">Reference proteome</keyword>
<feature type="compositionally biased region" description="Gly residues" evidence="5">
    <location>
        <begin position="535"/>
        <end position="552"/>
    </location>
</feature>
<dbReference type="InterPro" id="IPR020846">
    <property type="entry name" value="MFS_dom"/>
</dbReference>
<feature type="transmembrane region" description="Helical" evidence="6">
    <location>
        <begin position="141"/>
        <end position="164"/>
    </location>
</feature>
<feature type="region of interest" description="Disordered" evidence="5">
    <location>
        <begin position="438"/>
        <end position="503"/>
    </location>
</feature>
<evidence type="ECO:0000256" key="1">
    <source>
        <dbReference type="ARBA" id="ARBA00004141"/>
    </source>
</evidence>
<evidence type="ECO:0000256" key="5">
    <source>
        <dbReference type="SAM" id="MobiDB-lite"/>
    </source>
</evidence>
<dbReference type="Proteomes" id="UP000054498">
    <property type="component" value="Unassembled WGS sequence"/>
</dbReference>
<dbReference type="InterPro" id="IPR036259">
    <property type="entry name" value="MFS_trans_sf"/>
</dbReference>
<feature type="compositionally biased region" description="Low complexity" evidence="5">
    <location>
        <begin position="553"/>
        <end position="563"/>
    </location>
</feature>
<keyword evidence="3 6" id="KW-1133">Transmembrane helix</keyword>
<accession>A0A0D2JW02</accession>
<feature type="transmembrane region" description="Helical" evidence="6">
    <location>
        <begin position="83"/>
        <end position="104"/>
    </location>
</feature>
<feature type="domain" description="Major facilitator superfamily (MFS) profile" evidence="7">
    <location>
        <begin position="1"/>
        <end position="396"/>
    </location>
</feature>
<gene>
    <name evidence="8" type="ORF">MNEG_5045</name>
</gene>
<feature type="transmembrane region" description="Helical" evidence="6">
    <location>
        <begin position="53"/>
        <end position="77"/>
    </location>
</feature>
<evidence type="ECO:0000256" key="2">
    <source>
        <dbReference type="ARBA" id="ARBA00022692"/>
    </source>
</evidence>
<keyword evidence="2 6" id="KW-0812">Transmembrane</keyword>
<dbReference type="GO" id="GO:0022857">
    <property type="term" value="F:transmembrane transporter activity"/>
    <property type="evidence" value="ECO:0007669"/>
    <property type="project" value="InterPro"/>
</dbReference>
<comment type="subcellular location">
    <subcellularLocation>
        <location evidence="1">Membrane</location>
        <topology evidence="1">Multi-pass membrane protein</topology>
    </subcellularLocation>
</comment>
<evidence type="ECO:0000256" key="4">
    <source>
        <dbReference type="ARBA" id="ARBA00023136"/>
    </source>
</evidence>
<dbReference type="GeneID" id="25737922"/>
<feature type="transmembrane region" description="Helical" evidence="6">
    <location>
        <begin position="258"/>
        <end position="278"/>
    </location>
</feature>
<feature type="transmembrane region" description="Helical" evidence="6">
    <location>
        <begin position="116"/>
        <end position="135"/>
    </location>
</feature>
<dbReference type="GO" id="GO:0016020">
    <property type="term" value="C:membrane"/>
    <property type="evidence" value="ECO:0007669"/>
    <property type="project" value="UniProtKB-SubCell"/>
</dbReference>
<dbReference type="RefSeq" id="XP_013901937.1">
    <property type="nucleotide sequence ID" value="XM_014046483.1"/>
</dbReference>
<feature type="transmembrane region" description="Helical" evidence="6">
    <location>
        <begin position="225"/>
        <end position="246"/>
    </location>
</feature>
<protein>
    <submittedName>
        <fullName evidence="8">Organic cation transporter protein</fullName>
    </submittedName>
</protein>
<reference evidence="8 9" key="1">
    <citation type="journal article" date="2013" name="BMC Genomics">
        <title>Reconstruction of the lipid metabolism for the microalga Monoraphidium neglectum from its genome sequence reveals characteristics suitable for biofuel production.</title>
        <authorList>
            <person name="Bogen C."/>
            <person name="Al-Dilaimi A."/>
            <person name="Albersmeier A."/>
            <person name="Wichmann J."/>
            <person name="Grundmann M."/>
            <person name="Rupp O."/>
            <person name="Lauersen K.J."/>
            <person name="Blifernez-Klassen O."/>
            <person name="Kalinowski J."/>
            <person name="Goesmann A."/>
            <person name="Mussgnug J.H."/>
            <person name="Kruse O."/>
        </authorList>
    </citation>
    <scope>NUCLEOTIDE SEQUENCE [LARGE SCALE GENOMIC DNA]</scope>
    <source>
        <strain evidence="8 9">SAG 48.87</strain>
    </source>
</reference>
<evidence type="ECO:0000313" key="9">
    <source>
        <dbReference type="Proteomes" id="UP000054498"/>
    </source>
</evidence>
<evidence type="ECO:0000256" key="3">
    <source>
        <dbReference type="ARBA" id="ARBA00022989"/>
    </source>
</evidence>
<evidence type="ECO:0000313" key="8">
    <source>
        <dbReference type="EMBL" id="KIZ02918.1"/>
    </source>
</evidence>
<evidence type="ECO:0000256" key="6">
    <source>
        <dbReference type="SAM" id="Phobius"/>
    </source>
</evidence>
<dbReference type="KEGG" id="mng:MNEG_5045"/>
<organism evidence="8 9">
    <name type="scientific">Monoraphidium neglectum</name>
    <dbReference type="NCBI Taxonomy" id="145388"/>
    <lineage>
        <taxon>Eukaryota</taxon>
        <taxon>Viridiplantae</taxon>
        <taxon>Chlorophyta</taxon>
        <taxon>core chlorophytes</taxon>
        <taxon>Chlorophyceae</taxon>
        <taxon>CS clade</taxon>
        <taxon>Sphaeropleales</taxon>
        <taxon>Selenastraceae</taxon>
        <taxon>Monoraphidium</taxon>
    </lineage>
</organism>
<dbReference type="AlphaFoldDB" id="A0A0D2JW02"/>
<dbReference type="InterPro" id="IPR005828">
    <property type="entry name" value="MFS_sugar_transport-like"/>
</dbReference>
<dbReference type="SUPFAM" id="SSF103473">
    <property type="entry name" value="MFS general substrate transporter"/>
    <property type="match status" value="1"/>
</dbReference>
<keyword evidence="4 6" id="KW-0472">Membrane</keyword>
<dbReference type="Pfam" id="PF00083">
    <property type="entry name" value="Sugar_tr"/>
    <property type="match status" value="1"/>
</dbReference>